<dbReference type="EMBL" id="FQUX01000001">
    <property type="protein sequence ID" value="SHE41721.1"/>
    <property type="molecule type" value="Genomic_DNA"/>
</dbReference>
<keyword evidence="1" id="KW-0805">Transcription regulation</keyword>
<feature type="domain" description="HTH araC/xylS-type" evidence="4">
    <location>
        <begin position="186"/>
        <end position="283"/>
    </location>
</feature>
<accession>A0A1M4TBA7</accession>
<sequence>MDFGTQERRVFNLQDFGVKRGLAIGHYRYKQVKPGLERHLHKGALEICYCMKGQQHYKIGEQLYELNGNDIFVVPPNTVHSTGEFPEDKGELFWVQLLVDSSKGKLCNMPKEQSEFLLAALLDKSEHVFKGSFQLKFILEKLMVQLENFDSLLSEIMVDQLIAQLLLETVILSNKPQQNAPSVKLNELDKFIHKNLFRMIYVDEMANLAGMSVGYFKFWFKSKTGMPPREYVNRLKIEQAKLDLLTSKSITEVAFGLGFGTSQYFATTFKKFTGTTPKSYRRLQRE</sequence>
<evidence type="ECO:0000313" key="6">
    <source>
        <dbReference type="Proteomes" id="UP000184406"/>
    </source>
</evidence>
<organism evidence="5 6">
    <name type="scientific">Arenibacter palladensis</name>
    <dbReference type="NCBI Taxonomy" id="237373"/>
    <lineage>
        <taxon>Bacteria</taxon>
        <taxon>Pseudomonadati</taxon>
        <taxon>Bacteroidota</taxon>
        <taxon>Flavobacteriia</taxon>
        <taxon>Flavobacteriales</taxon>
        <taxon>Flavobacteriaceae</taxon>
        <taxon>Arenibacter</taxon>
    </lineage>
</organism>
<dbReference type="OrthoDB" id="1157557at2"/>
<evidence type="ECO:0000256" key="1">
    <source>
        <dbReference type="ARBA" id="ARBA00023015"/>
    </source>
</evidence>
<proteinExistence type="predicted"/>
<dbReference type="SUPFAM" id="SSF46689">
    <property type="entry name" value="Homeodomain-like"/>
    <property type="match status" value="2"/>
</dbReference>
<dbReference type="RefSeq" id="WP_072859891.1">
    <property type="nucleotide sequence ID" value="NZ_FQUX01000001.1"/>
</dbReference>
<dbReference type="Proteomes" id="UP000184406">
    <property type="component" value="Unassembled WGS sequence"/>
</dbReference>
<dbReference type="InterPro" id="IPR003313">
    <property type="entry name" value="AraC-bd"/>
</dbReference>
<dbReference type="Pfam" id="PF02311">
    <property type="entry name" value="AraC_binding"/>
    <property type="match status" value="1"/>
</dbReference>
<dbReference type="PROSITE" id="PS00041">
    <property type="entry name" value="HTH_ARAC_FAMILY_1"/>
    <property type="match status" value="1"/>
</dbReference>
<dbReference type="PANTHER" id="PTHR43280">
    <property type="entry name" value="ARAC-FAMILY TRANSCRIPTIONAL REGULATOR"/>
    <property type="match status" value="1"/>
</dbReference>
<dbReference type="InterPro" id="IPR018060">
    <property type="entry name" value="HTH_AraC"/>
</dbReference>
<dbReference type="PRINTS" id="PR00032">
    <property type="entry name" value="HTHARAC"/>
</dbReference>
<evidence type="ECO:0000313" key="5">
    <source>
        <dbReference type="EMBL" id="SHE41721.1"/>
    </source>
</evidence>
<dbReference type="PANTHER" id="PTHR43280:SF28">
    <property type="entry name" value="HTH-TYPE TRANSCRIPTIONAL ACTIVATOR RHAS"/>
    <property type="match status" value="1"/>
</dbReference>
<keyword evidence="6" id="KW-1185">Reference proteome</keyword>
<dbReference type="InterPro" id="IPR037923">
    <property type="entry name" value="HTH-like"/>
</dbReference>
<name>A0A1M4TBA7_9FLAO</name>
<dbReference type="SUPFAM" id="SSF51215">
    <property type="entry name" value="Regulatory protein AraC"/>
    <property type="match status" value="1"/>
</dbReference>
<protein>
    <submittedName>
        <fullName evidence="5">AraC-type DNA-binding protein</fullName>
    </submittedName>
</protein>
<dbReference type="Pfam" id="PF12833">
    <property type="entry name" value="HTH_18"/>
    <property type="match status" value="1"/>
</dbReference>
<keyword evidence="3" id="KW-0804">Transcription</keyword>
<dbReference type="PROSITE" id="PS01124">
    <property type="entry name" value="HTH_ARAC_FAMILY_2"/>
    <property type="match status" value="1"/>
</dbReference>
<reference evidence="6" key="1">
    <citation type="submission" date="2016-11" db="EMBL/GenBank/DDBJ databases">
        <authorList>
            <person name="Varghese N."/>
            <person name="Submissions S."/>
        </authorList>
    </citation>
    <scope>NUCLEOTIDE SEQUENCE [LARGE SCALE GENOMIC DNA]</scope>
    <source>
        <strain evidence="6">DSM 17539</strain>
    </source>
</reference>
<evidence type="ECO:0000256" key="3">
    <source>
        <dbReference type="ARBA" id="ARBA00023163"/>
    </source>
</evidence>
<dbReference type="InterPro" id="IPR018062">
    <property type="entry name" value="HTH_AraC-typ_CS"/>
</dbReference>
<evidence type="ECO:0000259" key="4">
    <source>
        <dbReference type="PROSITE" id="PS01124"/>
    </source>
</evidence>
<dbReference type="Gene3D" id="1.10.10.60">
    <property type="entry name" value="Homeodomain-like"/>
    <property type="match status" value="2"/>
</dbReference>
<dbReference type="GO" id="GO:0003700">
    <property type="term" value="F:DNA-binding transcription factor activity"/>
    <property type="evidence" value="ECO:0007669"/>
    <property type="project" value="InterPro"/>
</dbReference>
<gene>
    <name evidence="5" type="ORF">SAMN03080594_101204</name>
</gene>
<dbReference type="SMART" id="SM00342">
    <property type="entry name" value="HTH_ARAC"/>
    <property type="match status" value="1"/>
</dbReference>
<dbReference type="InterPro" id="IPR020449">
    <property type="entry name" value="Tscrpt_reg_AraC-type_HTH"/>
</dbReference>
<dbReference type="Gene3D" id="2.60.120.10">
    <property type="entry name" value="Jelly Rolls"/>
    <property type="match status" value="1"/>
</dbReference>
<evidence type="ECO:0000256" key="2">
    <source>
        <dbReference type="ARBA" id="ARBA00023125"/>
    </source>
</evidence>
<dbReference type="GO" id="GO:0043565">
    <property type="term" value="F:sequence-specific DNA binding"/>
    <property type="evidence" value="ECO:0007669"/>
    <property type="project" value="InterPro"/>
</dbReference>
<dbReference type="InterPro" id="IPR014710">
    <property type="entry name" value="RmlC-like_jellyroll"/>
</dbReference>
<keyword evidence="2 5" id="KW-0238">DNA-binding</keyword>
<dbReference type="InterPro" id="IPR009057">
    <property type="entry name" value="Homeodomain-like_sf"/>
</dbReference>
<dbReference type="AlphaFoldDB" id="A0A1M4TBA7"/>